<keyword evidence="6 9" id="KW-0472">Membrane</keyword>
<dbReference type="RefSeq" id="WP_108129456.1">
    <property type="nucleotide sequence ID" value="NZ_QBKP01000009.1"/>
</dbReference>
<keyword evidence="11" id="KW-1185">Reference proteome</keyword>
<feature type="transmembrane region" description="Helical" evidence="9">
    <location>
        <begin position="36"/>
        <end position="54"/>
    </location>
</feature>
<dbReference type="FunFam" id="1.10.3730.20:FF:000001">
    <property type="entry name" value="Quaternary ammonium compound resistance transporter SugE"/>
    <property type="match status" value="1"/>
</dbReference>
<evidence type="ECO:0000256" key="2">
    <source>
        <dbReference type="ARBA" id="ARBA00022448"/>
    </source>
</evidence>
<evidence type="ECO:0000256" key="9">
    <source>
        <dbReference type="SAM" id="Phobius"/>
    </source>
</evidence>
<dbReference type="GO" id="GO:1990961">
    <property type="term" value="P:xenobiotic detoxification by transmembrane export across the plasma membrane"/>
    <property type="evidence" value="ECO:0007669"/>
    <property type="project" value="UniProtKB-ARBA"/>
</dbReference>
<dbReference type="SUPFAM" id="SSF103481">
    <property type="entry name" value="Multidrug resistance efflux transporter EmrE"/>
    <property type="match status" value="1"/>
</dbReference>
<accession>A0A2T6AXN3</accession>
<evidence type="ECO:0000256" key="8">
    <source>
        <dbReference type="RuleBase" id="RU003942"/>
    </source>
</evidence>
<dbReference type="AlphaFoldDB" id="A0A2T6AXN3"/>
<dbReference type="GO" id="GO:0005886">
    <property type="term" value="C:plasma membrane"/>
    <property type="evidence" value="ECO:0007669"/>
    <property type="project" value="UniProtKB-SubCell"/>
</dbReference>
<evidence type="ECO:0000256" key="6">
    <source>
        <dbReference type="ARBA" id="ARBA00023136"/>
    </source>
</evidence>
<keyword evidence="4 8" id="KW-0812">Transmembrane</keyword>
<organism evidence="10 11">
    <name type="scientific">Gemmobacter caeni</name>
    <dbReference type="NCBI Taxonomy" id="589035"/>
    <lineage>
        <taxon>Bacteria</taxon>
        <taxon>Pseudomonadati</taxon>
        <taxon>Pseudomonadota</taxon>
        <taxon>Alphaproteobacteria</taxon>
        <taxon>Rhodobacterales</taxon>
        <taxon>Paracoccaceae</taxon>
        <taxon>Gemmobacter</taxon>
    </lineage>
</organism>
<evidence type="ECO:0000256" key="1">
    <source>
        <dbReference type="ARBA" id="ARBA00004651"/>
    </source>
</evidence>
<dbReference type="InterPro" id="IPR000390">
    <property type="entry name" value="Small_drug/metabolite_transptr"/>
</dbReference>
<name>A0A2T6AXN3_9RHOB</name>
<gene>
    <name evidence="10" type="ORF">C8N34_10984</name>
</gene>
<keyword evidence="2" id="KW-0813">Transport</keyword>
<feature type="transmembrane region" description="Helical" evidence="9">
    <location>
        <begin position="6"/>
        <end position="24"/>
    </location>
</feature>
<reference evidence="10 11" key="1">
    <citation type="submission" date="2018-04" db="EMBL/GenBank/DDBJ databases">
        <title>Genomic Encyclopedia of Archaeal and Bacterial Type Strains, Phase II (KMG-II): from individual species to whole genera.</title>
        <authorList>
            <person name="Goeker M."/>
        </authorList>
    </citation>
    <scope>NUCLEOTIDE SEQUENCE [LARGE SCALE GENOMIC DNA]</scope>
    <source>
        <strain evidence="10 11">DSM 21823</strain>
    </source>
</reference>
<comment type="subcellular location">
    <subcellularLocation>
        <location evidence="1 8">Cell membrane</location>
        <topology evidence="1 8">Multi-pass membrane protein</topology>
    </subcellularLocation>
</comment>
<comment type="similarity">
    <text evidence="7 8">Belongs to the drug/metabolite transporter (DMT) superfamily. Small multidrug resistance (SMR) (TC 2.A.7.1) family.</text>
</comment>
<dbReference type="Pfam" id="PF00893">
    <property type="entry name" value="Multi_Drug_Res"/>
    <property type="match status" value="1"/>
</dbReference>
<comment type="caution">
    <text evidence="10">The sequence shown here is derived from an EMBL/GenBank/DDBJ whole genome shotgun (WGS) entry which is preliminary data.</text>
</comment>
<dbReference type="PANTHER" id="PTHR30561">
    <property type="entry name" value="SMR FAMILY PROTON-DEPENDENT DRUG EFFLUX TRANSPORTER SUGE"/>
    <property type="match status" value="1"/>
</dbReference>
<dbReference type="Gene3D" id="1.10.3730.20">
    <property type="match status" value="1"/>
</dbReference>
<evidence type="ECO:0000256" key="5">
    <source>
        <dbReference type="ARBA" id="ARBA00022989"/>
    </source>
</evidence>
<dbReference type="GO" id="GO:0015220">
    <property type="term" value="F:choline transmembrane transporter activity"/>
    <property type="evidence" value="ECO:0007669"/>
    <property type="project" value="TreeGrafter"/>
</dbReference>
<dbReference type="Proteomes" id="UP000244224">
    <property type="component" value="Unassembled WGS sequence"/>
</dbReference>
<dbReference type="GO" id="GO:0015199">
    <property type="term" value="F:amino-acid betaine transmembrane transporter activity"/>
    <property type="evidence" value="ECO:0007669"/>
    <property type="project" value="TreeGrafter"/>
</dbReference>
<evidence type="ECO:0000313" key="11">
    <source>
        <dbReference type="Proteomes" id="UP000244224"/>
    </source>
</evidence>
<dbReference type="InterPro" id="IPR045324">
    <property type="entry name" value="Small_multidrug_res"/>
</dbReference>
<proteinExistence type="inferred from homology"/>
<dbReference type="InterPro" id="IPR037185">
    <property type="entry name" value="EmrE-like"/>
</dbReference>
<keyword evidence="5 9" id="KW-1133">Transmembrane helix</keyword>
<evidence type="ECO:0000256" key="3">
    <source>
        <dbReference type="ARBA" id="ARBA00022475"/>
    </source>
</evidence>
<feature type="transmembrane region" description="Helical" evidence="9">
    <location>
        <begin position="88"/>
        <end position="107"/>
    </location>
</feature>
<dbReference type="OrthoDB" id="9808638at2"/>
<feature type="transmembrane region" description="Helical" evidence="9">
    <location>
        <begin position="60"/>
        <end position="81"/>
    </location>
</feature>
<sequence>MTLPATYAILGFAIALEVIGTSLLNATQQFTRPLPTVIMALCYGVSFYCLSLAVRVLPVGIVYAIWSGMGIVLIAAVSVVFLRQSLDFWALTGLGLIIAGVAVINLMSKSLPH</sequence>
<protein>
    <submittedName>
        <fullName evidence="10">Small multidrug resistance pump</fullName>
    </submittedName>
</protein>
<dbReference type="GO" id="GO:0015297">
    <property type="term" value="F:antiporter activity"/>
    <property type="evidence" value="ECO:0007669"/>
    <property type="project" value="TreeGrafter"/>
</dbReference>
<keyword evidence="3" id="KW-1003">Cell membrane</keyword>
<dbReference type="PANTHER" id="PTHR30561:SF1">
    <property type="entry name" value="MULTIDRUG TRANSPORTER EMRE"/>
    <property type="match status" value="1"/>
</dbReference>
<evidence type="ECO:0000256" key="4">
    <source>
        <dbReference type="ARBA" id="ARBA00022692"/>
    </source>
</evidence>
<evidence type="ECO:0000256" key="7">
    <source>
        <dbReference type="ARBA" id="ARBA00038032"/>
    </source>
</evidence>
<evidence type="ECO:0000313" key="10">
    <source>
        <dbReference type="EMBL" id="PTX48577.1"/>
    </source>
</evidence>
<dbReference type="EMBL" id="QBKP01000009">
    <property type="protein sequence ID" value="PTX48577.1"/>
    <property type="molecule type" value="Genomic_DNA"/>
</dbReference>
<dbReference type="GO" id="GO:0031460">
    <property type="term" value="P:glycine betaine transport"/>
    <property type="evidence" value="ECO:0007669"/>
    <property type="project" value="TreeGrafter"/>
</dbReference>